<sequence length="292" mass="31488">MLPSRDKTPSSGEPEIMIYHRIADWNDAYSNGINIPHGDRWPAAWVEPAATFRAAMQAQNRARLDLVYGDQPRNRFDLFLPEGTPKGLVVFVHGGFWMALDKSYWSHLAAGAVAQGHAVAIPSYTLCPDIRIGGIVKEIGAAIDAAAAEIDGPIRLIGHSAGGHLVSRMICTTSPLSPSTSARILNVVSVSGLHDLRPLMATTIYAVLGIDAEEANNESPVLLEPKQGARIACWVGAAERSEFVRQNALLANIWTGLGATTLIVEQPDRHHFNILDGLIDPTHALTQTLLTG</sequence>
<protein>
    <submittedName>
        <fullName evidence="3">Acetyl esterase/lipase</fullName>
    </submittedName>
</protein>
<evidence type="ECO:0000259" key="2">
    <source>
        <dbReference type="Pfam" id="PF20434"/>
    </source>
</evidence>
<dbReference type="GO" id="GO:0016787">
    <property type="term" value="F:hydrolase activity"/>
    <property type="evidence" value="ECO:0007669"/>
    <property type="project" value="UniProtKB-KW"/>
</dbReference>
<dbReference type="Proteomes" id="UP000242763">
    <property type="component" value="Unassembled WGS sequence"/>
</dbReference>
<dbReference type="InterPro" id="IPR050300">
    <property type="entry name" value="GDXG_lipolytic_enzyme"/>
</dbReference>
<dbReference type="Pfam" id="PF20434">
    <property type="entry name" value="BD-FAE"/>
    <property type="match status" value="1"/>
</dbReference>
<evidence type="ECO:0000313" key="4">
    <source>
        <dbReference type="Proteomes" id="UP000242763"/>
    </source>
</evidence>
<feature type="domain" description="BD-FAE-like" evidence="2">
    <location>
        <begin position="77"/>
        <end position="201"/>
    </location>
</feature>
<dbReference type="STRING" id="1121003.SAMN03080618_02202"/>
<organism evidence="3 4">
    <name type="scientific">Aquamicrobium aerolatum DSM 21857</name>
    <dbReference type="NCBI Taxonomy" id="1121003"/>
    <lineage>
        <taxon>Bacteria</taxon>
        <taxon>Pseudomonadati</taxon>
        <taxon>Pseudomonadota</taxon>
        <taxon>Alphaproteobacteria</taxon>
        <taxon>Hyphomicrobiales</taxon>
        <taxon>Phyllobacteriaceae</taxon>
        <taxon>Aerobium</taxon>
    </lineage>
</organism>
<gene>
    <name evidence="3" type="ORF">SAMN03080618_02202</name>
</gene>
<dbReference type="PANTHER" id="PTHR48081:SF33">
    <property type="entry name" value="KYNURENINE FORMAMIDASE"/>
    <property type="match status" value="1"/>
</dbReference>
<keyword evidence="1" id="KW-0378">Hydrolase</keyword>
<evidence type="ECO:0000313" key="3">
    <source>
        <dbReference type="EMBL" id="SFJ14486.1"/>
    </source>
</evidence>
<evidence type="ECO:0000256" key="1">
    <source>
        <dbReference type="ARBA" id="ARBA00022801"/>
    </source>
</evidence>
<dbReference type="EMBL" id="FORF01000011">
    <property type="protein sequence ID" value="SFJ14486.1"/>
    <property type="molecule type" value="Genomic_DNA"/>
</dbReference>
<name>A0A1I3P0D8_9HYPH</name>
<dbReference type="SUPFAM" id="SSF53474">
    <property type="entry name" value="alpha/beta-Hydrolases"/>
    <property type="match status" value="1"/>
</dbReference>
<dbReference type="InterPro" id="IPR049492">
    <property type="entry name" value="BD-FAE-like_dom"/>
</dbReference>
<keyword evidence="4" id="KW-1185">Reference proteome</keyword>
<dbReference type="InterPro" id="IPR029058">
    <property type="entry name" value="AB_hydrolase_fold"/>
</dbReference>
<dbReference type="PANTHER" id="PTHR48081">
    <property type="entry name" value="AB HYDROLASE SUPERFAMILY PROTEIN C4A8.06C"/>
    <property type="match status" value="1"/>
</dbReference>
<accession>A0A1I3P0D8</accession>
<proteinExistence type="predicted"/>
<dbReference type="Gene3D" id="3.40.50.1820">
    <property type="entry name" value="alpha/beta hydrolase"/>
    <property type="match status" value="1"/>
</dbReference>
<dbReference type="AlphaFoldDB" id="A0A1I3P0D8"/>
<reference evidence="4" key="1">
    <citation type="submission" date="2016-10" db="EMBL/GenBank/DDBJ databases">
        <authorList>
            <person name="Varghese N."/>
            <person name="Submissions S."/>
        </authorList>
    </citation>
    <scope>NUCLEOTIDE SEQUENCE [LARGE SCALE GENOMIC DNA]</scope>
    <source>
        <strain evidence="4">DSM 21857</strain>
    </source>
</reference>